<evidence type="ECO:0000313" key="3">
    <source>
        <dbReference type="Proteomes" id="UP000672038"/>
    </source>
</evidence>
<keyword evidence="1" id="KW-0472">Membrane</keyword>
<feature type="transmembrane region" description="Helical" evidence="1">
    <location>
        <begin position="75"/>
        <end position="91"/>
    </location>
</feature>
<feature type="transmembrane region" description="Helical" evidence="1">
    <location>
        <begin position="53"/>
        <end position="70"/>
    </location>
</feature>
<organism evidence="2 3">
    <name type="scientific">Loofah witches'-broom phytoplasma</name>
    <dbReference type="NCBI Taxonomy" id="35773"/>
    <lineage>
        <taxon>Bacteria</taxon>
        <taxon>Bacillati</taxon>
        <taxon>Mycoplasmatota</taxon>
        <taxon>Mollicutes</taxon>
        <taxon>Acholeplasmatales</taxon>
        <taxon>Acholeplasmataceae</taxon>
        <taxon>Candidatus Phytoplasma</taxon>
        <taxon>16SrVIII (Loofah witches'-broom group)</taxon>
    </lineage>
</organism>
<dbReference type="KEGG" id="pluf:LFWB_6150"/>
<protein>
    <submittedName>
        <fullName evidence="2">Uncharacterized protein</fullName>
    </submittedName>
</protein>
<keyword evidence="1" id="KW-0812">Transmembrane</keyword>
<keyword evidence="3" id="KW-1185">Reference proteome</keyword>
<feature type="transmembrane region" description="Helical" evidence="1">
    <location>
        <begin position="130"/>
        <end position="152"/>
    </location>
</feature>
<evidence type="ECO:0000313" key="2">
    <source>
        <dbReference type="EMBL" id="QTX03178.1"/>
    </source>
</evidence>
<feature type="transmembrane region" description="Helical" evidence="1">
    <location>
        <begin position="97"/>
        <end position="118"/>
    </location>
</feature>
<reference evidence="2" key="1">
    <citation type="submission" date="2020-06" db="EMBL/GenBank/DDBJ databases">
        <title>Complete genome sequence of Candidatus Phytoplasma luffae NCHU2019.</title>
        <authorList>
            <person name="Cho S.-T."/>
            <person name="Tan C.-M."/>
            <person name="Li J.-R."/>
            <person name="Chien Y.-Y."/>
            <person name="Chiu Y.-C."/>
            <person name="Yang J.-Y."/>
            <person name="Kuo C.-H."/>
        </authorList>
    </citation>
    <scope>NUCLEOTIDE SEQUENCE</scope>
    <source>
        <strain evidence="2">NCHU2019</strain>
    </source>
</reference>
<accession>A0A975FKL7</accession>
<dbReference type="Proteomes" id="UP000672038">
    <property type="component" value="Chromosome"/>
</dbReference>
<sequence>MFNIYESNNLNKRSTILKKIVLISNLLSLSFIIKFCSLHLANTSFLNLEFLKIFFFVEFFSFIPLLFIHLYSNRFIAFIGTFLIDFISIFFNYKFRLYNPILGCTYAFCWGILPSFFLKKEERSFFKIYIYILIIFICHFFLFHVPIVYWGFDRNFADILKNNFNFVSFIERIKKIFFFPSIKTESNMFETIIRFVLLIKFFTIFALSFLITFLYIKIKEQILSLF</sequence>
<proteinExistence type="predicted"/>
<keyword evidence="1" id="KW-1133">Transmembrane helix</keyword>
<evidence type="ECO:0000256" key="1">
    <source>
        <dbReference type="SAM" id="Phobius"/>
    </source>
</evidence>
<dbReference type="AlphaFoldDB" id="A0A975FKL7"/>
<gene>
    <name evidence="2" type="ORF">LFWB_6150</name>
</gene>
<name>A0A975FKL7_LOWBP</name>
<feature type="transmembrane region" description="Helical" evidence="1">
    <location>
        <begin position="192"/>
        <end position="216"/>
    </location>
</feature>
<feature type="transmembrane region" description="Helical" evidence="1">
    <location>
        <begin position="20"/>
        <end position="41"/>
    </location>
</feature>
<dbReference type="EMBL" id="CP054393">
    <property type="protein sequence ID" value="QTX03178.1"/>
    <property type="molecule type" value="Genomic_DNA"/>
</dbReference>